<keyword evidence="3" id="KW-1185">Reference proteome</keyword>
<evidence type="ECO:0000256" key="1">
    <source>
        <dbReference type="SAM" id="Phobius"/>
    </source>
</evidence>
<keyword evidence="1" id="KW-0812">Transmembrane</keyword>
<dbReference type="Proteomes" id="UP000410492">
    <property type="component" value="Unassembled WGS sequence"/>
</dbReference>
<dbReference type="OrthoDB" id="8191658at2759"/>
<keyword evidence="1" id="KW-0472">Membrane</keyword>
<name>A0A653CFX3_CALMS</name>
<feature type="transmembrane region" description="Helical" evidence="1">
    <location>
        <begin position="85"/>
        <end position="106"/>
    </location>
</feature>
<dbReference type="EMBL" id="CAACVG010007604">
    <property type="protein sequence ID" value="VEN46264.1"/>
    <property type="molecule type" value="Genomic_DNA"/>
</dbReference>
<feature type="transmembrane region" description="Helical" evidence="1">
    <location>
        <begin position="40"/>
        <end position="58"/>
    </location>
</feature>
<dbReference type="AlphaFoldDB" id="A0A653CFX3"/>
<sequence>MYNSYTAVVVSLQLFFEGTGFMFLYDKWGNLSLFDINSVIFIYSTALLNLLMMILIYSKIKSSMFQPKSQSQAESAKKWKEVARLFQILFFSNNLFNNIAIILLAIVKNQRSILAAHKPAVMHWKIFFLFQAVMCTYSAHMCTVYATTFTSLMIEVIIQLNLIEETLKDIGDHDGSSKR</sequence>
<gene>
    <name evidence="2" type="ORF">CALMAC_LOCUS8415</name>
</gene>
<feature type="transmembrane region" description="Helical" evidence="1">
    <location>
        <begin position="7"/>
        <end position="25"/>
    </location>
</feature>
<organism evidence="2 3">
    <name type="scientific">Callosobruchus maculatus</name>
    <name type="common">Southern cowpea weevil</name>
    <name type="synonym">Pulse bruchid</name>
    <dbReference type="NCBI Taxonomy" id="64391"/>
    <lineage>
        <taxon>Eukaryota</taxon>
        <taxon>Metazoa</taxon>
        <taxon>Ecdysozoa</taxon>
        <taxon>Arthropoda</taxon>
        <taxon>Hexapoda</taxon>
        <taxon>Insecta</taxon>
        <taxon>Pterygota</taxon>
        <taxon>Neoptera</taxon>
        <taxon>Endopterygota</taxon>
        <taxon>Coleoptera</taxon>
        <taxon>Polyphaga</taxon>
        <taxon>Cucujiformia</taxon>
        <taxon>Chrysomeloidea</taxon>
        <taxon>Chrysomelidae</taxon>
        <taxon>Bruchinae</taxon>
        <taxon>Bruchini</taxon>
        <taxon>Callosobruchus</taxon>
    </lineage>
</organism>
<evidence type="ECO:0000313" key="2">
    <source>
        <dbReference type="EMBL" id="VEN46264.1"/>
    </source>
</evidence>
<keyword evidence="1" id="KW-1133">Transmembrane helix</keyword>
<protein>
    <submittedName>
        <fullName evidence="2">Uncharacterized protein</fullName>
    </submittedName>
</protein>
<reference evidence="2 3" key="1">
    <citation type="submission" date="2019-01" db="EMBL/GenBank/DDBJ databases">
        <authorList>
            <person name="Sayadi A."/>
        </authorList>
    </citation>
    <scope>NUCLEOTIDE SEQUENCE [LARGE SCALE GENOMIC DNA]</scope>
</reference>
<accession>A0A653CFX3</accession>
<evidence type="ECO:0000313" key="3">
    <source>
        <dbReference type="Proteomes" id="UP000410492"/>
    </source>
</evidence>
<feature type="transmembrane region" description="Helical" evidence="1">
    <location>
        <begin position="126"/>
        <end position="146"/>
    </location>
</feature>
<proteinExistence type="predicted"/>